<proteinExistence type="predicted"/>
<reference evidence="1" key="2">
    <citation type="submission" date="2015-06" db="UniProtKB">
        <authorList>
            <consortium name="EnsemblProtists"/>
        </authorList>
    </citation>
    <scope>IDENTIFICATION</scope>
    <source>
        <strain evidence="1">Emoy2</strain>
    </source>
</reference>
<evidence type="ECO:0000313" key="2">
    <source>
        <dbReference type="Proteomes" id="UP000011713"/>
    </source>
</evidence>
<evidence type="ECO:0000313" key="1">
    <source>
        <dbReference type="EnsemblProtists" id="HpaP803251"/>
    </source>
</evidence>
<dbReference type="InParanoid" id="M4BAE1"/>
<name>M4BAE1_HYAAE</name>
<dbReference type="VEuPathDB" id="FungiDB:HpaG803250"/>
<reference evidence="2" key="1">
    <citation type="journal article" date="2010" name="Science">
        <title>Signatures of adaptation to obligate biotrophy in the Hyaloperonospora arabidopsidis genome.</title>
        <authorList>
            <person name="Baxter L."/>
            <person name="Tripathy S."/>
            <person name="Ishaque N."/>
            <person name="Boot N."/>
            <person name="Cabral A."/>
            <person name="Kemen E."/>
            <person name="Thines M."/>
            <person name="Ah-Fong A."/>
            <person name="Anderson R."/>
            <person name="Badejoko W."/>
            <person name="Bittner-Eddy P."/>
            <person name="Boore J.L."/>
            <person name="Chibucos M.C."/>
            <person name="Coates M."/>
            <person name="Dehal P."/>
            <person name="Delehaunty K."/>
            <person name="Dong S."/>
            <person name="Downton P."/>
            <person name="Dumas B."/>
            <person name="Fabro G."/>
            <person name="Fronick C."/>
            <person name="Fuerstenberg S.I."/>
            <person name="Fulton L."/>
            <person name="Gaulin E."/>
            <person name="Govers F."/>
            <person name="Hughes L."/>
            <person name="Humphray S."/>
            <person name="Jiang R.H."/>
            <person name="Judelson H."/>
            <person name="Kamoun S."/>
            <person name="Kyung K."/>
            <person name="Meijer H."/>
            <person name="Minx P."/>
            <person name="Morris P."/>
            <person name="Nelson J."/>
            <person name="Phuntumart V."/>
            <person name="Qutob D."/>
            <person name="Rehmany A."/>
            <person name="Rougon-Cardoso A."/>
            <person name="Ryden P."/>
            <person name="Torto-Alalibo T."/>
            <person name="Studholme D."/>
            <person name="Wang Y."/>
            <person name="Win J."/>
            <person name="Wood J."/>
            <person name="Clifton S.W."/>
            <person name="Rogers J."/>
            <person name="Van den Ackerveken G."/>
            <person name="Jones J.D."/>
            <person name="McDowell J.M."/>
            <person name="Beynon J."/>
            <person name="Tyler B.M."/>
        </authorList>
    </citation>
    <scope>NUCLEOTIDE SEQUENCE [LARGE SCALE GENOMIC DNA]</scope>
    <source>
        <strain evidence="2">Emoy2</strain>
    </source>
</reference>
<dbReference type="EnsemblProtists" id="HpaT803251">
    <property type="protein sequence ID" value="HpaP803251"/>
    <property type="gene ID" value="HpaG803251"/>
</dbReference>
<keyword evidence="2" id="KW-1185">Reference proteome</keyword>
<dbReference type="Proteomes" id="UP000011713">
    <property type="component" value="Unassembled WGS sequence"/>
</dbReference>
<accession>M4BAE1</accession>
<organism evidence="1 2">
    <name type="scientific">Hyaloperonospora arabidopsidis (strain Emoy2)</name>
    <name type="common">Downy mildew agent</name>
    <name type="synonym">Peronospora arabidopsidis</name>
    <dbReference type="NCBI Taxonomy" id="559515"/>
    <lineage>
        <taxon>Eukaryota</taxon>
        <taxon>Sar</taxon>
        <taxon>Stramenopiles</taxon>
        <taxon>Oomycota</taxon>
        <taxon>Peronosporomycetes</taxon>
        <taxon>Peronosporales</taxon>
        <taxon>Peronosporaceae</taxon>
        <taxon>Hyaloperonospora</taxon>
    </lineage>
</organism>
<sequence length="61" mass="6290">MVPTRAAGGGCSCFSDGCPSLGPLSAARGGIPFLKLHNPWLNNSCKPDGGIYIQLKSEVCP</sequence>
<dbReference type="EMBL" id="JH598060">
    <property type="status" value="NOT_ANNOTATED_CDS"/>
    <property type="molecule type" value="Genomic_DNA"/>
</dbReference>
<protein>
    <submittedName>
        <fullName evidence="1">Uncharacterized protein</fullName>
    </submittedName>
</protein>
<dbReference type="EnsemblProtists" id="HpaT803250">
    <property type="protein sequence ID" value="HpaP803250"/>
    <property type="gene ID" value="HpaG803250"/>
</dbReference>
<dbReference type="HOGENOM" id="CLU_2927491_0_0_1"/>
<dbReference type="AlphaFoldDB" id="M4BAE1"/>